<evidence type="ECO:0000259" key="2">
    <source>
        <dbReference type="Pfam" id="PF00534"/>
    </source>
</evidence>
<feature type="domain" description="Glycosyltransferase subfamily 4-like N-terminal" evidence="3">
    <location>
        <begin position="32"/>
        <end position="200"/>
    </location>
</feature>
<proteinExistence type="predicted"/>
<comment type="caution">
    <text evidence="4">The sequence shown here is derived from an EMBL/GenBank/DDBJ whole genome shotgun (WGS) entry which is preliminary data.</text>
</comment>
<dbReference type="Proteomes" id="UP000577362">
    <property type="component" value="Unassembled WGS sequence"/>
</dbReference>
<dbReference type="SUPFAM" id="SSF53756">
    <property type="entry name" value="UDP-Glycosyltransferase/glycogen phosphorylase"/>
    <property type="match status" value="1"/>
</dbReference>
<dbReference type="InterPro" id="IPR028098">
    <property type="entry name" value="Glyco_trans_4-like_N"/>
</dbReference>
<gene>
    <name evidence="4" type="ORF">GGR16_001506</name>
</gene>
<reference evidence="4 5" key="1">
    <citation type="submission" date="2020-08" db="EMBL/GenBank/DDBJ databases">
        <title>Genomic Encyclopedia of Type Strains, Phase IV (KMG-IV): sequencing the most valuable type-strain genomes for metagenomic binning, comparative biology and taxonomic classification.</title>
        <authorList>
            <person name="Goeker M."/>
        </authorList>
    </citation>
    <scope>NUCLEOTIDE SEQUENCE [LARGE SCALE GENOMIC DNA]</scope>
    <source>
        <strain evidence="4 5">DSM 103737</strain>
    </source>
</reference>
<keyword evidence="1 4" id="KW-0808">Transferase</keyword>
<dbReference type="RefSeq" id="WP_183316152.1">
    <property type="nucleotide sequence ID" value="NZ_JACIEN010000001.1"/>
</dbReference>
<organism evidence="4 5">
    <name type="scientific">Chelatococcus caeni</name>
    <dbReference type="NCBI Taxonomy" id="1348468"/>
    <lineage>
        <taxon>Bacteria</taxon>
        <taxon>Pseudomonadati</taxon>
        <taxon>Pseudomonadota</taxon>
        <taxon>Alphaproteobacteria</taxon>
        <taxon>Hyphomicrobiales</taxon>
        <taxon>Chelatococcaceae</taxon>
        <taxon>Chelatococcus</taxon>
    </lineage>
</organism>
<evidence type="ECO:0000259" key="3">
    <source>
        <dbReference type="Pfam" id="PF13439"/>
    </source>
</evidence>
<sequence>MRGSLPYNGAAPSAPAPAIEARWRVLMTLDAVGGVWRYAVSLASALRPLGIQTILVGMGPPPSPEKVAEASRVGDLVWLDAPLDWTVADEAGLDQLAGVLDHLAEEHEVDLLHLNLPTQAADIHTILPVVVVSHSCVVSWWETMREGPLPESWRWQVRRNAAGLARADAVVVPSDSHAALVERCYGRLNRLKVVRNGIAPTEERAGADGSVVAAGRWWDDGKNAAVLDAAAAFTDVPVLMAGPTTGPNGESTALRHAVELGEIPHAEVLARMAAAGIVVSPSLYEPFGLAPLEGAALGAALILADIPTYRELWDEAALFVDPRDPRALARAITQLAANPARRDEMGRKALMRSRRYTLKAQAEAMAALYRSLAATPAEIAIARI</sequence>
<dbReference type="PANTHER" id="PTHR46401">
    <property type="entry name" value="GLYCOSYLTRANSFERASE WBBK-RELATED"/>
    <property type="match status" value="1"/>
</dbReference>
<dbReference type="Gene3D" id="3.40.50.2000">
    <property type="entry name" value="Glycogen Phosphorylase B"/>
    <property type="match status" value="2"/>
</dbReference>
<evidence type="ECO:0000313" key="5">
    <source>
        <dbReference type="Proteomes" id="UP000577362"/>
    </source>
</evidence>
<protein>
    <submittedName>
        <fullName evidence="4">Glycosyltransferase involved in cell wall biosynthesis</fullName>
    </submittedName>
</protein>
<feature type="domain" description="Glycosyl transferase family 1" evidence="2">
    <location>
        <begin position="260"/>
        <end position="349"/>
    </location>
</feature>
<dbReference type="InterPro" id="IPR001296">
    <property type="entry name" value="Glyco_trans_1"/>
</dbReference>
<evidence type="ECO:0000256" key="1">
    <source>
        <dbReference type="ARBA" id="ARBA00022679"/>
    </source>
</evidence>
<keyword evidence="5" id="KW-1185">Reference proteome</keyword>
<dbReference type="PANTHER" id="PTHR46401:SF2">
    <property type="entry name" value="GLYCOSYLTRANSFERASE WBBK-RELATED"/>
    <property type="match status" value="1"/>
</dbReference>
<accession>A0A840BU29</accession>
<name>A0A840BU29_9HYPH</name>
<dbReference type="Pfam" id="PF13439">
    <property type="entry name" value="Glyco_transf_4"/>
    <property type="match status" value="1"/>
</dbReference>
<dbReference type="CDD" id="cd03801">
    <property type="entry name" value="GT4_PimA-like"/>
    <property type="match status" value="1"/>
</dbReference>
<evidence type="ECO:0000313" key="4">
    <source>
        <dbReference type="EMBL" id="MBB4016500.1"/>
    </source>
</evidence>
<dbReference type="Pfam" id="PF00534">
    <property type="entry name" value="Glycos_transf_1"/>
    <property type="match status" value="1"/>
</dbReference>
<dbReference type="EMBL" id="JACIEN010000001">
    <property type="protein sequence ID" value="MBB4016500.1"/>
    <property type="molecule type" value="Genomic_DNA"/>
</dbReference>
<dbReference type="AlphaFoldDB" id="A0A840BU29"/>
<dbReference type="GO" id="GO:0016757">
    <property type="term" value="F:glycosyltransferase activity"/>
    <property type="evidence" value="ECO:0007669"/>
    <property type="project" value="InterPro"/>
</dbReference>